<evidence type="ECO:0000313" key="13">
    <source>
        <dbReference type="Proteomes" id="UP000000591"/>
    </source>
</evidence>
<dbReference type="OMA" id="MYQLSHH"/>
<feature type="coiled-coil region" evidence="9">
    <location>
        <begin position="192"/>
        <end position="233"/>
    </location>
</feature>
<evidence type="ECO:0000256" key="1">
    <source>
        <dbReference type="ARBA" id="ARBA00004049"/>
    </source>
</evidence>
<dbReference type="GO" id="GO:0000976">
    <property type="term" value="F:transcription cis-regulatory region binding"/>
    <property type="evidence" value="ECO:0007669"/>
    <property type="project" value="InterPro"/>
</dbReference>
<accession>Q758I4</accession>
<feature type="compositionally biased region" description="Low complexity" evidence="10">
    <location>
        <begin position="113"/>
        <end position="134"/>
    </location>
</feature>
<comment type="subcellular location">
    <subcellularLocation>
        <location evidence="2">Nucleus</location>
    </subcellularLocation>
</comment>
<keyword evidence="5" id="KW-0238">DNA-binding</keyword>
<dbReference type="RefSeq" id="NP_984639.1">
    <property type="nucleotide sequence ID" value="NM_209992.1"/>
</dbReference>
<dbReference type="Gene3D" id="1.20.5.170">
    <property type="match status" value="1"/>
</dbReference>
<evidence type="ECO:0000256" key="7">
    <source>
        <dbReference type="ARBA" id="ARBA00023242"/>
    </source>
</evidence>
<dbReference type="PROSITE" id="PS00036">
    <property type="entry name" value="BZIP_BASIC"/>
    <property type="match status" value="1"/>
</dbReference>
<dbReference type="Pfam" id="PF00170">
    <property type="entry name" value="bZIP_1"/>
    <property type="match status" value="1"/>
</dbReference>
<feature type="region of interest" description="Disordered" evidence="10">
    <location>
        <begin position="62"/>
        <end position="82"/>
    </location>
</feature>
<keyword evidence="7" id="KW-0539">Nucleus</keyword>
<keyword evidence="13" id="KW-1185">Reference proteome</keyword>
<evidence type="ECO:0000313" key="12">
    <source>
        <dbReference type="EMBL" id="AAS52463.1"/>
    </source>
</evidence>
<feature type="region of interest" description="Disordered" evidence="10">
    <location>
        <begin position="109"/>
        <end position="136"/>
    </location>
</feature>
<gene>
    <name evidence="12" type="ORF">AGOS_AEL222C</name>
</gene>
<evidence type="ECO:0000256" key="8">
    <source>
        <dbReference type="ARBA" id="ARBA00044067"/>
    </source>
</evidence>
<protein>
    <recommendedName>
        <fullName evidence="8">Putative transcription factor kapC</fullName>
    </recommendedName>
</protein>
<proteinExistence type="inferred from homology"/>
<dbReference type="GeneID" id="4620821"/>
<dbReference type="Proteomes" id="UP000000591">
    <property type="component" value="Chromosome V"/>
</dbReference>
<evidence type="ECO:0000256" key="2">
    <source>
        <dbReference type="ARBA" id="ARBA00004123"/>
    </source>
</evidence>
<dbReference type="STRING" id="284811.Q758I4"/>
<feature type="domain" description="BZIP" evidence="11">
    <location>
        <begin position="176"/>
        <end position="191"/>
    </location>
</feature>
<dbReference type="InterPro" id="IPR050936">
    <property type="entry name" value="AP-1-like"/>
</dbReference>
<evidence type="ECO:0000256" key="5">
    <source>
        <dbReference type="ARBA" id="ARBA00023125"/>
    </source>
</evidence>
<dbReference type="GO" id="GO:0003700">
    <property type="term" value="F:DNA-binding transcription factor activity"/>
    <property type="evidence" value="ECO:0007669"/>
    <property type="project" value="InterPro"/>
</dbReference>
<dbReference type="InterPro" id="IPR004827">
    <property type="entry name" value="bZIP"/>
</dbReference>
<evidence type="ECO:0000256" key="6">
    <source>
        <dbReference type="ARBA" id="ARBA00023163"/>
    </source>
</evidence>
<dbReference type="GO" id="GO:0005634">
    <property type="term" value="C:nucleus"/>
    <property type="evidence" value="ECO:0007669"/>
    <property type="project" value="UniProtKB-SubCell"/>
</dbReference>
<dbReference type="OrthoDB" id="2593073at2759"/>
<comment type="function">
    <text evidence="1">Putative transcription factor.</text>
</comment>
<feature type="compositionally biased region" description="Gly residues" evidence="10">
    <location>
        <begin position="63"/>
        <end position="73"/>
    </location>
</feature>
<dbReference type="eggNOG" id="ENOG502SC5V">
    <property type="taxonomic scope" value="Eukaryota"/>
</dbReference>
<dbReference type="HOGENOM" id="CLU_082160_0_0_1"/>
<evidence type="ECO:0000256" key="4">
    <source>
        <dbReference type="ARBA" id="ARBA00023015"/>
    </source>
</evidence>
<dbReference type="SUPFAM" id="SSF57959">
    <property type="entry name" value="Leucine zipper domain"/>
    <property type="match status" value="1"/>
</dbReference>
<name>Q758I4_EREGS</name>
<reference evidence="13" key="2">
    <citation type="journal article" date="2013" name="G3 (Bethesda)">
        <title>Genomes of Ashbya fungi isolated from insects reveal four mating-type loci, numerous translocations, lack of transposons, and distinct gene duplications.</title>
        <authorList>
            <person name="Dietrich F.S."/>
            <person name="Voegeli S."/>
            <person name="Kuo S."/>
            <person name="Philippsen P."/>
        </authorList>
    </citation>
    <scope>GENOME REANNOTATION</scope>
    <source>
        <strain evidence="13">ATCC 10895 / CBS 109.51 / FGSC 9923 / NRRL Y-1056</strain>
    </source>
</reference>
<dbReference type="CDD" id="cd14688">
    <property type="entry name" value="bZIP_YAP"/>
    <property type="match status" value="1"/>
</dbReference>
<organism evidence="12 13">
    <name type="scientific">Eremothecium gossypii (strain ATCC 10895 / CBS 109.51 / FGSC 9923 / NRRL Y-1056)</name>
    <name type="common">Yeast</name>
    <name type="synonym">Ashbya gossypii</name>
    <dbReference type="NCBI Taxonomy" id="284811"/>
    <lineage>
        <taxon>Eukaryota</taxon>
        <taxon>Fungi</taxon>
        <taxon>Dikarya</taxon>
        <taxon>Ascomycota</taxon>
        <taxon>Saccharomycotina</taxon>
        <taxon>Saccharomycetes</taxon>
        <taxon>Saccharomycetales</taxon>
        <taxon>Saccharomycetaceae</taxon>
        <taxon>Eremothecium</taxon>
    </lineage>
</organism>
<evidence type="ECO:0000256" key="3">
    <source>
        <dbReference type="ARBA" id="ARBA00007163"/>
    </source>
</evidence>
<dbReference type="PANTHER" id="PTHR40621:SF11">
    <property type="entry name" value="TRANSCRIPTION FACTOR KAPC-RELATED"/>
    <property type="match status" value="1"/>
</dbReference>
<evidence type="ECO:0000256" key="10">
    <source>
        <dbReference type="SAM" id="MobiDB-lite"/>
    </source>
</evidence>
<feature type="region of interest" description="Disordered" evidence="10">
    <location>
        <begin position="166"/>
        <end position="187"/>
    </location>
</feature>
<sequence>MESNRGSADAKASLEELEKKGLLGAAGVVVPDMAGVGGGVQQGMAAMPVSVRAQYQQAMQEGAGAGGGAGSGGSQPPLIQLPSMTMPSLMYQLSHHPTHHGSMPQIPVLKQHQQGQQEMGSGSSAGSTANGSAGLPLLSTTTSTQGIQAIQLNEGEHINSQGQLIGRSGKPLRNTKRAAQNRSAQKAFRQRREKYIKDLEIKAKQYDKLEQEVLSLRRENEELKMRLADIEKLT</sequence>
<reference evidence="12 13" key="1">
    <citation type="journal article" date="2004" name="Science">
        <title>The Ashbya gossypii genome as a tool for mapping the ancient Saccharomyces cerevisiae genome.</title>
        <authorList>
            <person name="Dietrich F.S."/>
            <person name="Voegeli S."/>
            <person name="Brachat S."/>
            <person name="Lerch A."/>
            <person name="Gates K."/>
            <person name="Steiner S."/>
            <person name="Mohr C."/>
            <person name="Pohlmann R."/>
            <person name="Luedi P."/>
            <person name="Choi S."/>
            <person name="Wing R.A."/>
            <person name="Flavier A."/>
            <person name="Gaffney T.D."/>
            <person name="Philippsen P."/>
        </authorList>
    </citation>
    <scope>NUCLEOTIDE SEQUENCE [LARGE SCALE GENOMIC DNA]</scope>
    <source>
        <strain evidence="13">ATCC 10895 / CBS 109.51 / FGSC 9923 / NRRL Y-1056</strain>
    </source>
</reference>
<keyword evidence="9" id="KW-0175">Coiled coil</keyword>
<keyword evidence="4" id="KW-0805">Transcription regulation</keyword>
<dbReference type="InterPro" id="IPR046347">
    <property type="entry name" value="bZIP_sf"/>
</dbReference>
<dbReference type="KEGG" id="ago:AGOS_AEL222C"/>
<evidence type="ECO:0000259" key="11">
    <source>
        <dbReference type="PROSITE" id="PS00036"/>
    </source>
</evidence>
<dbReference type="AlphaFoldDB" id="Q758I4"/>
<comment type="similarity">
    <text evidence="3">Belongs to the bZIP family.</text>
</comment>
<dbReference type="EMBL" id="AE016818">
    <property type="protein sequence ID" value="AAS52463.1"/>
    <property type="molecule type" value="Genomic_DNA"/>
</dbReference>
<dbReference type="InParanoid" id="Q758I4"/>
<evidence type="ECO:0000256" key="9">
    <source>
        <dbReference type="SAM" id="Coils"/>
    </source>
</evidence>
<dbReference type="PANTHER" id="PTHR40621">
    <property type="entry name" value="TRANSCRIPTION FACTOR KAPC-RELATED"/>
    <property type="match status" value="1"/>
</dbReference>
<keyword evidence="6" id="KW-0804">Transcription</keyword>